<dbReference type="InterPro" id="IPR045584">
    <property type="entry name" value="Pilin-like"/>
</dbReference>
<evidence type="ECO:0000256" key="5">
    <source>
        <dbReference type="ARBA" id="ARBA00022519"/>
    </source>
</evidence>
<dbReference type="InterPro" id="IPR012902">
    <property type="entry name" value="N_methyl_site"/>
</dbReference>
<proteinExistence type="inferred from homology"/>
<evidence type="ECO:0000256" key="9">
    <source>
        <dbReference type="ARBA" id="ARBA00025772"/>
    </source>
</evidence>
<feature type="domain" description="General secretion pathway GspH" evidence="12">
    <location>
        <begin position="45"/>
        <end position="150"/>
    </location>
</feature>
<dbReference type="EMBL" id="BMYX01000001">
    <property type="protein sequence ID" value="GGY04345.1"/>
    <property type="molecule type" value="Genomic_DNA"/>
</dbReference>
<dbReference type="PROSITE" id="PS00409">
    <property type="entry name" value="PROKAR_NTER_METHYL"/>
    <property type="match status" value="1"/>
</dbReference>
<evidence type="ECO:0000256" key="3">
    <source>
        <dbReference type="ARBA" id="ARBA00022475"/>
    </source>
</evidence>
<dbReference type="GO" id="GO:0005886">
    <property type="term" value="C:plasma membrane"/>
    <property type="evidence" value="ECO:0007669"/>
    <property type="project" value="UniProtKB-SubCell"/>
</dbReference>
<evidence type="ECO:0000256" key="11">
    <source>
        <dbReference type="SAM" id="Phobius"/>
    </source>
</evidence>
<evidence type="ECO:0000313" key="14">
    <source>
        <dbReference type="Proteomes" id="UP000645257"/>
    </source>
</evidence>
<sequence>MNPILRGRGFSLIEVMVVLVIVGIASAAISVSVTPNAADTLRLDARELAARLSAAQHEARLDGRVIVWQPLGDGYAFARGTWTAVPGSVVPAVSTAGELDRFAGDDALRPRRWRAGEVEVAPAAPLRLTSEWIGAPLRLTLRHGADAVVIERDAAGAFRVP</sequence>
<evidence type="ECO:0000256" key="4">
    <source>
        <dbReference type="ARBA" id="ARBA00022481"/>
    </source>
</evidence>
<evidence type="ECO:0000256" key="7">
    <source>
        <dbReference type="ARBA" id="ARBA00022989"/>
    </source>
</evidence>
<keyword evidence="7 11" id="KW-1133">Transmembrane helix</keyword>
<dbReference type="AlphaFoldDB" id="A0A918U6U9"/>
<dbReference type="NCBIfam" id="TIGR02532">
    <property type="entry name" value="IV_pilin_GFxxxE"/>
    <property type="match status" value="1"/>
</dbReference>
<name>A0A918U6U9_9NEIS</name>
<dbReference type="Pfam" id="PF12019">
    <property type="entry name" value="GspH"/>
    <property type="match status" value="1"/>
</dbReference>
<keyword evidence="5" id="KW-0997">Cell inner membrane</keyword>
<evidence type="ECO:0000256" key="10">
    <source>
        <dbReference type="ARBA" id="ARBA00030775"/>
    </source>
</evidence>
<evidence type="ECO:0000256" key="6">
    <source>
        <dbReference type="ARBA" id="ARBA00022692"/>
    </source>
</evidence>
<comment type="subcellular location">
    <subcellularLocation>
        <location evidence="1">Cell inner membrane</location>
        <topology evidence="1">Single-pass membrane protein</topology>
    </subcellularLocation>
</comment>
<comment type="caution">
    <text evidence="13">The sequence shown here is derived from an EMBL/GenBank/DDBJ whole genome shotgun (WGS) entry which is preliminary data.</text>
</comment>
<keyword evidence="6 11" id="KW-0812">Transmembrane</keyword>
<evidence type="ECO:0000259" key="12">
    <source>
        <dbReference type="Pfam" id="PF12019"/>
    </source>
</evidence>
<protein>
    <recommendedName>
        <fullName evidence="2">Type II secretion system protein H</fullName>
    </recommendedName>
    <alternativeName>
        <fullName evidence="10">General secretion pathway protein H</fullName>
    </alternativeName>
</protein>
<comment type="similarity">
    <text evidence="9">Belongs to the GSP H family.</text>
</comment>
<evidence type="ECO:0000256" key="2">
    <source>
        <dbReference type="ARBA" id="ARBA00021549"/>
    </source>
</evidence>
<keyword evidence="4" id="KW-0488">Methylation</keyword>
<dbReference type="InterPro" id="IPR022346">
    <property type="entry name" value="T2SS_GspH"/>
</dbReference>
<evidence type="ECO:0000256" key="8">
    <source>
        <dbReference type="ARBA" id="ARBA00023136"/>
    </source>
</evidence>
<dbReference type="GO" id="GO:0015628">
    <property type="term" value="P:protein secretion by the type II secretion system"/>
    <property type="evidence" value="ECO:0007669"/>
    <property type="project" value="InterPro"/>
</dbReference>
<gene>
    <name evidence="13" type="ORF">GCM10011289_03570</name>
</gene>
<dbReference type="Gene3D" id="3.30.700.10">
    <property type="entry name" value="Glycoprotein, Type 4 Pilin"/>
    <property type="match status" value="1"/>
</dbReference>
<reference evidence="13" key="1">
    <citation type="journal article" date="2014" name="Int. J. Syst. Evol. Microbiol.">
        <title>Complete genome sequence of Corynebacterium casei LMG S-19264T (=DSM 44701T), isolated from a smear-ripened cheese.</title>
        <authorList>
            <consortium name="US DOE Joint Genome Institute (JGI-PGF)"/>
            <person name="Walter F."/>
            <person name="Albersmeier A."/>
            <person name="Kalinowski J."/>
            <person name="Ruckert C."/>
        </authorList>
    </citation>
    <scope>NUCLEOTIDE SEQUENCE</scope>
    <source>
        <strain evidence="13">KCTC 32182</strain>
    </source>
</reference>
<dbReference type="SUPFAM" id="SSF54523">
    <property type="entry name" value="Pili subunits"/>
    <property type="match status" value="1"/>
</dbReference>
<dbReference type="RefSeq" id="WP_189530508.1">
    <property type="nucleotide sequence ID" value="NZ_BMYX01000001.1"/>
</dbReference>
<dbReference type="GO" id="GO:0015627">
    <property type="term" value="C:type II protein secretion system complex"/>
    <property type="evidence" value="ECO:0007669"/>
    <property type="project" value="InterPro"/>
</dbReference>
<keyword evidence="3" id="KW-1003">Cell membrane</keyword>
<dbReference type="Pfam" id="PF07963">
    <property type="entry name" value="N_methyl"/>
    <property type="match status" value="1"/>
</dbReference>
<evidence type="ECO:0000313" key="13">
    <source>
        <dbReference type="EMBL" id="GGY04345.1"/>
    </source>
</evidence>
<dbReference type="InterPro" id="IPR002416">
    <property type="entry name" value="T2SS_protein-GspH"/>
</dbReference>
<reference evidence="13" key="2">
    <citation type="submission" date="2020-09" db="EMBL/GenBank/DDBJ databases">
        <authorList>
            <person name="Sun Q."/>
            <person name="Kim S."/>
        </authorList>
    </citation>
    <scope>NUCLEOTIDE SEQUENCE</scope>
    <source>
        <strain evidence="13">KCTC 32182</strain>
    </source>
</reference>
<feature type="transmembrane region" description="Helical" evidence="11">
    <location>
        <begin position="12"/>
        <end position="33"/>
    </location>
</feature>
<accession>A0A918U6U9</accession>
<dbReference type="PRINTS" id="PR00885">
    <property type="entry name" value="BCTERIALGSPH"/>
</dbReference>
<evidence type="ECO:0000256" key="1">
    <source>
        <dbReference type="ARBA" id="ARBA00004377"/>
    </source>
</evidence>
<keyword evidence="8 11" id="KW-0472">Membrane</keyword>
<dbReference type="Proteomes" id="UP000645257">
    <property type="component" value="Unassembled WGS sequence"/>
</dbReference>
<organism evidence="13 14">
    <name type="scientific">Paludibacterium paludis</name>
    <dbReference type="NCBI Taxonomy" id="1225769"/>
    <lineage>
        <taxon>Bacteria</taxon>
        <taxon>Pseudomonadati</taxon>
        <taxon>Pseudomonadota</taxon>
        <taxon>Betaproteobacteria</taxon>
        <taxon>Neisseriales</taxon>
        <taxon>Chromobacteriaceae</taxon>
        <taxon>Paludibacterium</taxon>
    </lineage>
</organism>
<keyword evidence="14" id="KW-1185">Reference proteome</keyword>